<dbReference type="AlphaFoldDB" id="A0A9P6SW80"/>
<protein>
    <submittedName>
        <fullName evidence="1">Uncharacterized protein</fullName>
    </submittedName>
</protein>
<reference evidence="1" key="1">
    <citation type="journal article" date="2020" name="Fungal Divers.">
        <title>Resolving the Mortierellaceae phylogeny through synthesis of multi-gene phylogenetics and phylogenomics.</title>
        <authorList>
            <person name="Vandepol N."/>
            <person name="Liber J."/>
            <person name="Desiro A."/>
            <person name="Na H."/>
            <person name="Kennedy M."/>
            <person name="Barry K."/>
            <person name="Grigoriev I.V."/>
            <person name="Miller A.N."/>
            <person name="O'Donnell K."/>
            <person name="Stajich J.E."/>
            <person name="Bonito G."/>
        </authorList>
    </citation>
    <scope>NUCLEOTIDE SEQUENCE</scope>
    <source>
        <strain evidence="1">NRRL 2769</strain>
    </source>
</reference>
<dbReference type="Proteomes" id="UP000703661">
    <property type="component" value="Unassembled WGS sequence"/>
</dbReference>
<evidence type="ECO:0000313" key="1">
    <source>
        <dbReference type="EMBL" id="KAG0007453.1"/>
    </source>
</evidence>
<gene>
    <name evidence="1" type="ORF">BGZ80_004641</name>
</gene>
<comment type="caution">
    <text evidence="1">The sequence shown here is derived from an EMBL/GenBank/DDBJ whole genome shotgun (WGS) entry which is preliminary data.</text>
</comment>
<organism evidence="1 2">
    <name type="scientific">Entomortierella chlamydospora</name>
    <dbReference type="NCBI Taxonomy" id="101097"/>
    <lineage>
        <taxon>Eukaryota</taxon>
        <taxon>Fungi</taxon>
        <taxon>Fungi incertae sedis</taxon>
        <taxon>Mucoromycota</taxon>
        <taxon>Mortierellomycotina</taxon>
        <taxon>Mortierellomycetes</taxon>
        <taxon>Mortierellales</taxon>
        <taxon>Mortierellaceae</taxon>
        <taxon>Entomortierella</taxon>
    </lineage>
</organism>
<accession>A0A9P6SW80</accession>
<keyword evidence="2" id="KW-1185">Reference proteome</keyword>
<dbReference type="EMBL" id="JAAAID010002345">
    <property type="protein sequence ID" value="KAG0007453.1"/>
    <property type="molecule type" value="Genomic_DNA"/>
</dbReference>
<evidence type="ECO:0000313" key="2">
    <source>
        <dbReference type="Proteomes" id="UP000703661"/>
    </source>
</evidence>
<name>A0A9P6SW80_9FUNG</name>
<sequence length="108" mass="12351">MSLDYYDFLIGMDTFYRLGFSIGGIELPSNNDEACEDYEIEKEQPSLFPNTPTNEESSPEFQELKKSFLDKIKVLLDNNAKIDPKSHCPLDIMKVVLDVKNVATLKEK</sequence>
<proteinExistence type="predicted"/>